<gene>
    <name evidence="1" type="ORF">L4923_08350</name>
</gene>
<name>A0ABS9QC86_9HYPH</name>
<dbReference type="RefSeq" id="WP_239363504.1">
    <property type="nucleotide sequence ID" value="NZ_JAKREW010000005.1"/>
</dbReference>
<evidence type="ECO:0000313" key="2">
    <source>
        <dbReference type="Proteomes" id="UP001201701"/>
    </source>
</evidence>
<organism evidence="1 2">
    <name type="scientific">Mesorhizobium retamae</name>
    <dbReference type="NCBI Taxonomy" id="2912854"/>
    <lineage>
        <taxon>Bacteria</taxon>
        <taxon>Pseudomonadati</taxon>
        <taxon>Pseudomonadota</taxon>
        <taxon>Alphaproteobacteria</taxon>
        <taxon>Hyphomicrobiales</taxon>
        <taxon>Phyllobacteriaceae</taxon>
        <taxon>Mesorhizobium</taxon>
    </lineage>
</organism>
<dbReference type="EMBL" id="JAKREW010000005">
    <property type="protein sequence ID" value="MCG7505031.1"/>
    <property type="molecule type" value="Genomic_DNA"/>
</dbReference>
<keyword evidence="2" id="KW-1185">Reference proteome</keyword>
<reference evidence="1 2" key="1">
    <citation type="submission" date="2022-02" db="EMBL/GenBank/DDBJ databases">
        <title>Draft genome sequence of Mezorhizobium retamae strain IRAMC:0171 isolated from Retama raetam nodules.</title>
        <authorList>
            <person name="Bengaied R."/>
            <person name="Sbissi I."/>
            <person name="Huber K."/>
            <person name="Ghodbane F."/>
            <person name="Nouioui I."/>
            <person name="Tarhouni M."/>
            <person name="Gtari M."/>
        </authorList>
    </citation>
    <scope>NUCLEOTIDE SEQUENCE [LARGE SCALE GENOMIC DNA]</scope>
    <source>
        <strain evidence="1 2">IRAMC:0171</strain>
    </source>
</reference>
<accession>A0ABS9QC86</accession>
<dbReference type="Proteomes" id="UP001201701">
    <property type="component" value="Unassembled WGS sequence"/>
</dbReference>
<dbReference type="PROSITE" id="PS51257">
    <property type="entry name" value="PROKAR_LIPOPROTEIN"/>
    <property type="match status" value="1"/>
</dbReference>
<evidence type="ECO:0000313" key="1">
    <source>
        <dbReference type="EMBL" id="MCG7505031.1"/>
    </source>
</evidence>
<dbReference type="Pfam" id="PF06191">
    <property type="entry name" value="DUF995"/>
    <property type="match status" value="1"/>
</dbReference>
<dbReference type="InterPro" id="IPR009337">
    <property type="entry name" value="DUF995"/>
</dbReference>
<sequence length="198" mass="21859">MDRYTACATRRISGARVQPDWFFAATFAVVLACAPAIGAETTKVPAQARATSAVELYDLYKGKTWQWADGAGRFQDDGRIFRAWSGRDADASWAEGRWTVANNGQLCLRAVWHGSTGSFSKKTCFRHKIHDGTVYQKKEPSGAWYVFKHASPDPDDEYGKLVEEDTVSAKVMTYRPMAQATPTPKFAPLPTPAPVGAY</sequence>
<protein>
    <submittedName>
        <fullName evidence="1">DUF995 domain-containing protein</fullName>
    </submittedName>
</protein>
<proteinExistence type="predicted"/>
<comment type="caution">
    <text evidence="1">The sequence shown here is derived from an EMBL/GenBank/DDBJ whole genome shotgun (WGS) entry which is preliminary data.</text>
</comment>